<keyword evidence="3" id="KW-0808">Transferase</keyword>
<feature type="compositionally biased region" description="Polar residues" evidence="7">
    <location>
        <begin position="1355"/>
        <end position="1365"/>
    </location>
</feature>
<feature type="compositionally biased region" description="Polar residues" evidence="7">
    <location>
        <begin position="831"/>
        <end position="842"/>
    </location>
</feature>
<dbReference type="InterPro" id="IPR011009">
    <property type="entry name" value="Kinase-like_dom_sf"/>
</dbReference>
<accession>A0AAW5Q606</accession>
<feature type="region of interest" description="Disordered" evidence="7">
    <location>
        <begin position="1337"/>
        <end position="1365"/>
    </location>
</feature>
<dbReference type="PANTHER" id="PTHR43289">
    <property type="entry name" value="MITOGEN-ACTIVATED PROTEIN KINASE KINASE KINASE 20-RELATED"/>
    <property type="match status" value="1"/>
</dbReference>
<evidence type="ECO:0000256" key="6">
    <source>
        <dbReference type="ARBA" id="ARBA00022840"/>
    </source>
</evidence>
<evidence type="ECO:0000256" key="1">
    <source>
        <dbReference type="ARBA" id="ARBA00012513"/>
    </source>
</evidence>
<keyword evidence="6" id="KW-0067">ATP-binding</keyword>
<dbReference type="GO" id="GO:0004674">
    <property type="term" value="F:protein serine/threonine kinase activity"/>
    <property type="evidence" value="ECO:0007669"/>
    <property type="project" value="UniProtKB-KW"/>
</dbReference>
<dbReference type="Pfam" id="PF00069">
    <property type="entry name" value="Pkinase"/>
    <property type="match status" value="2"/>
</dbReference>
<evidence type="ECO:0000256" key="5">
    <source>
        <dbReference type="ARBA" id="ARBA00022777"/>
    </source>
</evidence>
<protein>
    <recommendedName>
        <fullName evidence="1">non-specific serine/threonine protein kinase</fullName>
        <ecNumber evidence="1">2.7.11.1</ecNumber>
    </recommendedName>
</protein>
<organism evidence="10 11">
    <name type="scientific">Dietzia cinnamea</name>
    <dbReference type="NCBI Taxonomy" id="321318"/>
    <lineage>
        <taxon>Bacteria</taxon>
        <taxon>Bacillati</taxon>
        <taxon>Actinomycetota</taxon>
        <taxon>Actinomycetes</taxon>
        <taxon>Mycobacteriales</taxon>
        <taxon>Dietziaceae</taxon>
        <taxon>Dietzia</taxon>
    </lineage>
</organism>
<evidence type="ECO:0000256" key="4">
    <source>
        <dbReference type="ARBA" id="ARBA00022741"/>
    </source>
</evidence>
<comment type="caution">
    <text evidence="10">The sequence shown here is derived from an EMBL/GenBank/DDBJ whole genome shotgun (WGS) entry which is preliminary data.</text>
</comment>
<name>A0AAW5Q606_9ACTN</name>
<dbReference type="SMART" id="SM00220">
    <property type="entry name" value="S_TKc"/>
    <property type="match status" value="1"/>
</dbReference>
<dbReference type="Pfam" id="PF08378">
    <property type="entry name" value="NERD"/>
    <property type="match status" value="1"/>
</dbReference>
<feature type="region of interest" description="Disordered" evidence="7">
    <location>
        <begin position="820"/>
        <end position="843"/>
    </location>
</feature>
<reference evidence="10" key="1">
    <citation type="submission" date="2022-04" db="EMBL/GenBank/DDBJ databases">
        <title>Human microbiome associated bacterial genomes.</title>
        <authorList>
            <person name="Sandstrom S."/>
            <person name="Salamzade R."/>
            <person name="Kalan L.R."/>
        </authorList>
    </citation>
    <scope>NUCLEOTIDE SEQUENCE</scope>
    <source>
        <strain evidence="10">P3-SID1762</strain>
    </source>
</reference>
<proteinExistence type="predicted"/>
<feature type="domain" description="Protein kinase" evidence="8">
    <location>
        <begin position="215"/>
        <end position="518"/>
    </location>
</feature>
<sequence>MRQDSKRWTEVSRSAFDHEKQGLALLAGAVPDSSPYRVWANFEFQDSHGQWHEVDALVVGQSRIHLLELKSYHGRLGGDEHLWVTERRGRVDRMRSPMVTTRRKAQRFKSRLEEEISKIARDPENTPMVREAAAKFGRIPWIQEAVFLHNPAIQSSLPPGKAHNIFGVDPADFPFETLDTGLPPISERIQEPSGGSRINELQELVIAVAMQSIAGIAVRDQYAGSFLLHDRLDSPDPRFHEWDGEHKETGDPIRARVLNLDSVAHEGQRLSMRKNLRREYELLAGLNHQHIVSPRSMETLRGTSEEVVVYPALPEYQPLDVALPGARLSAAERAEIVHQVASAVLYAHQHQVVHRGLDPATVLLNVERVSSLPVDRPGRIEVKVDGWSRAGTTEASGTVLGATGSAVTSVSVDDATAVFQAPEASGMHTPDRLAADLFSLGAVAYYVLTGADPASDRSDLLDRLERDRGLDVTAVTNEFDQHLRDLVKTATAPVVSDRIKSFLPTSATPGDTPVRVFVEKWDSAAGQDDTRASSPQMDAAAPMIDGKIADRFVVKQVLGSGSTALGILVEDTDDPDGPPKVLKVGRDDQAAARLRGEAEVLRSLAKGLPAKYSKLFVSLLADPMVVHNNRTCLVLSSCGTVTLAGALQLGPVAQSRFWKFAANLADMLVALEAAGVAHRDIKPSNLGIRRPGKNAHLALFDFSASRESLHHTEVGTGAYRDPFLGRHGRRTADSAAERYAAGVVLFEMATGSTPTYGDGLTDPSLTDGRVAIDQDTFPAEWSDEVVDAMTAIFHRLLDGDVRSRYGSAEEFRDALATATSLYGGDQERSPRQTSPTTESSGATVIGRDVTTRSGDTLTATTVALPGMGQLADELLAQSGSSRTSDYKLVRAILGLADGSPADPFQAMSAFAETLRVTQGRIPQITGKFPDLWKSSPLLRDSFEAIRGATHSEIVRRGGVASIRQLAAALEQLLGSDPSRSRDDFERLRLGILRMFDLGLHRAADGAGSGVELIRRGRIGHVIGMTLHPEWAKPLASEVHQAARDLLQEPGVQVVSPELVDQELGSVATSVLSKLAVSRERVGIETLRELAVAGDPDMSINTAGELYSTHIEVRDLISLTLPQAAREFSLELLSDSIRARFPQLASRAPRRDDVEAVLSEAMPGMAYDSARRVFRYFSDTPAGLSAVLTRTPSSHRTRVGAGEDPVMEQLSRALTGAGFVSVSVPYGHSDEIADQLAMHVGGQVVDLSDKVLGRLDEALIASGQESKRDEVLQLGPDQLRPVMETHVRSVLDEVDALPDPVVVLTEASLLAGYSQLDQLSRWTNLSAPPQRPVVLITSRPTDAPGQPDQVEGRQLPITSDSQLVSV</sequence>
<gene>
    <name evidence="10" type="ORF">M3D93_01090</name>
</gene>
<evidence type="ECO:0000256" key="3">
    <source>
        <dbReference type="ARBA" id="ARBA00022679"/>
    </source>
</evidence>
<evidence type="ECO:0000256" key="7">
    <source>
        <dbReference type="SAM" id="MobiDB-lite"/>
    </source>
</evidence>
<evidence type="ECO:0000256" key="2">
    <source>
        <dbReference type="ARBA" id="ARBA00022527"/>
    </source>
</evidence>
<feature type="domain" description="NERD" evidence="9">
    <location>
        <begin position="14"/>
        <end position="131"/>
    </location>
</feature>
<dbReference type="Gene3D" id="1.10.510.10">
    <property type="entry name" value="Transferase(Phosphotransferase) domain 1"/>
    <property type="match status" value="2"/>
</dbReference>
<dbReference type="PROSITE" id="PS50965">
    <property type="entry name" value="NERD"/>
    <property type="match status" value="1"/>
</dbReference>
<keyword evidence="4" id="KW-0547">Nucleotide-binding</keyword>
<evidence type="ECO:0000313" key="11">
    <source>
        <dbReference type="Proteomes" id="UP001206890"/>
    </source>
</evidence>
<evidence type="ECO:0000259" key="8">
    <source>
        <dbReference type="PROSITE" id="PS50011"/>
    </source>
</evidence>
<keyword evidence="5" id="KW-0418">Kinase</keyword>
<dbReference type="InterPro" id="IPR011528">
    <property type="entry name" value="NERD"/>
</dbReference>
<evidence type="ECO:0000259" key="9">
    <source>
        <dbReference type="PROSITE" id="PS50965"/>
    </source>
</evidence>
<dbReference type="SUPFAM" id="SSF56112">
    <property type="entry name" value="Protein kinase-like (PK-like)"/>
    <property type="match status" value="2"/>
</dbReference>
<keyword evidence="2" id="KW-0723">Serine/threonine-protein kinase</keyword>
<dbReference type="EC" id="2.7.11.1" evidence="1"/>
<dbReference type="InterPro" id="IPR000719">
    <property type="entry name" value="Prot_kinase_dom"/>
</dbReference>
<dbReference type="EMBL" id="JALXTC010000002">
    <property type="protein sequence ID" value="MCT2116362.1"/>
    <property type="molecule type" value="Genomic_DNA"/>
</dbReference>
<dbReference type="PANTHER" id="PTHR43289:SF6">
    <property type="entry name" value="SERINE_THREONINE-PROTEIN KINASE NEKL-3"/>
    <property type="match status" value="1"/>
</dbReference>
<evidence type="ECO:0000313" key="10">
    <source>
        <dbReference type="EMBL" id="MCT2116362.1"/>
    </source>
</evidence>
<dbReference type="GO" id="GO:0005524">
    <property type="term" value="F:ATP binding"/>
    <property type="evidence" value="ECO:0007669"/>
    <property type="project" value="UniProtKB-KW"/>
</dbReference>
<dbReference type="PROSITE" id="PS50011">
    <property type="entry name" value="PROTEIN_KINASE_DOM"/>
    <property type="match status" value="2"/>
</dbReference>
<feature type="domain" description="Protein kinase" evidence="8">
    <location>
        <begin position="552"/>
        <end position="816"/>
    </location>
</feature>
<dbReference type="RefSeq" id="WP_070722523.1">
    <property type="nucleotide sequence ID" value="NZ_JAFFGT010000050.1"/>
</dbReference>
<dbReference type="Proteomes" id="UP001206890">
    <property type="component" value="Unassembled WGS sequence"/>
</dbReference>